<organism evidence="3">
    <name type="scientific">Streptomyces sp. NBC_00060</name>
    <dbReference type="NCBI Taxonomy" id="2975636"/>
    <lineage>
        <taxon>Bacteria</taxon>
        <taxon>Bacillati</taxon>
        <taxon>Actinomycetota</taxon>
        <taxon>Actinomycetes</taxon>
        <taxon>Kitasatosporales</taxon>
        <taxon>Streptomycetaceae</taxon>
        <taxon>Streptomyces</taxon>
    </lineage>
</organism>
<reference evidence="3" key="1">
    <citation type="submission" date="2022-10" db="EMBL/GenBank/DDBJ databases">
        <title>The complete genomes of actinobacterial strains from the NBC collection.</title>
        <authorList>
            <person name="Joergensen T.S."/>
            <person name="Alvarez Arevalo M."/>
            <person name="Sterndorff E.B."/>
            <person name="Faurdal D."/>
            <person name="Vuksanovic O."/>
            <person name="Mourched A.-S."/>
            <person name="Charusanti P."/>
            <person name="Shaw S."/>
            <person name="Blin K."/>
            <person name="Weber T."/>
        </authorList>
    </citation>
    <scope>NUCLEOTIDE SEQUENCE</scope>
    <source>
        <strain evidence="3">NBC_00060</strain>
    </source>
</reference>
<keyword evidence="1" id="KW-0479">Metal-binding</keyword>
<keyword evidence="2" id="KW-0456">Lyase</keyword>
<gene>
    <name evidence="3" type="ORF">OHV25_24765</name>
</gene>
<dbReference type="GO" id="GO:0016829">
    <property type="term" value="F:lyase activity"/>
    <property type="evidence" value="ECO:0007669"/>
    <property type="project" value="UniProtKB-KW"/>
</dbReference>
<dbReference type="EMBL" id="CP108253">
    <property type="protein sequence ID" value="WTU42554.1"/>
    <property type="molecule type" value="Genomic_DNA"/>
</dbReference>
<protein>
    <submittedName>
        <fullName evidence="3">Sirohydrochlorin chelatase</fullName>
    </submittedName>
</protein>
<dbReference type="Gene3D" id="3.40.50.1400">
    <property type="match status" value="2"/>
</dbReference>
<proteinExistence type="predicted"/>
<evidence type="ECO:0000256" key="1">
    <source>
        <dbReference type="ARBA" id="ARBA00022723"/>
    </source>
</evidence>
<evidence type="ECO:0000256" key="2">
    <source>
        <dbReference type="ARBA" id="ARBA00023239"/>
    </source>
</evidence>
<evidence type="ECO:0000313" key="3">
    <source>
        <dbReference type="EMBL" id="WTU42554.1"/>
    </source>
</evidence>
<dbReference type="Pfam" id="PF01903">
    <property type="entry name" value="CbiX"/>
    <property type="match status" value="2"/>
</dbReference>
<dbReference type="GO" id="GO:0046872">
    <property type="term" value="F:metal ion binding"/>
    <property type="evidence" value="ECO:0007669"/>
    <property type="project" value="UniProtKB-KW"/>
</dbReference>
<dbReference type="PANTHER" id="PTHR33542:SF5">
    <property type="entry name" value="FERROCHELATASE CHE1"/>
    <property type="match status" value="1"/>
</dbReference>
<dbReference type="CDD" id="cd03416">
    <property type="entry name" value="CbiX_SirB_N"/>
    <property type="match status" value="1"/>
</dbReference>
<dbReference type="PANTHER" id="PTHR33542">
    <property type="entry name" value="SIROHYDROCHLORIN FERROCHELATASE, CHLOROPLASTIC"/>
    <property type="match status" value="1"/>
</dbReference>
<dbReference type="InterPro" id="IPR050963">
    <property type="entry name" value="Sirohydro_Cobaltochel/CbiX"/>
</dbReference>
<dbReference type="InterPro" id="IPR002762">
    <property type="entry name" value="CbiX-like"/>
</dbReference>
<dbReference type="SUPFAM" id="SSF53800">
    <property type="entry name" value="Chelatase"/>
    <property type="match status" value="1"/>
</dbReference>
<dbReference type="AlphaFoldDB" id="A0AAU2H6D4"/>
<name>A0AAU2H6D4_9ACTN</name>
<dbReference type="CDD" id="cd03414">
    <property type="entry name" value="CbiX_SirB_C"/>
    <property type="match status" value="1"/>
</dbReference>
<sequence>MTEMEPETQSQFLSAGQSLPLDSTAELVTRIAAQLGSQLSHVRLNGSRKPMPTTSRPAPARPALVAVAHGSRDPRALRTVTALLDLVRELRPGLDVRLGHIEIDEPALPATLAELGAGRAVLVPLLLSRGYHVKQDIPAAVADAPRLRARVARPLGPHPLLVEALYERLVEAGWDDDPRARGAGGVVLAGAGSRDPESAADTRRTAAMLSERLGGVPVIPAYASAAAPTVPEALRALAARGRHRVAIASYFTAPGRFATQSAAHARGVAAAPLGAHPAVARLVLTRYDQALAAAPFAAPHRELATA</sequence>
<accession>A0AAU2H6D4</accession>